<gene>
    <name evidence="1" type="ORF">IAB08_08770</name>
</gene>
<reference evidence="1" key="2">
    <citation type="journal article" date="2021" name="PeerJ">
        <title>Extensive microbial diversity within the chicken gut microbiome revealed by metagenomics and culture.</title>
        <authorList>
            <person name="Gilroy R."/>
            <person name="Ravi A."/>
            <person name="Getino M."/>
            <person name="Pursley I."/>
            <person name="Horton D.L."/>
            <person name="Alikhan N.F."/>
            <person name="Baker D."/>
            <person name="Gharbi K."/>
            <person name="Hall N."/>
            <person name="Watson M."/>
            <person name="Adriaenssens E.M."/>
            <person name="Foster-Nyarko E."/>
            <person name="Jarju S."/>
            <person name="Secka A."/>
            <person name="Antonio M."/>
            <person name="Oren A."/>
            <person name="Chaudhuri R.R."/>
            <person name="La Ragione R."/>
            <person name="Hildebrand F."/>
            <person name="Pallen M.J."/>
        </authorList>
    </citation>
    <scope>NUCLEOTIDE SEQUENCE</scope>
    <source>
        <strain evidence="1">2889</strain>
    </source>
</reference>
<evidence type="ECO:0000313" key="2">
    <source>
        <dbReference type="Proteomes" id="UP000823612"/>
    </source>
</evidence>
<proteinExistence type="predicted"/>
<protein>
    <submittedName>
        <fullName evidence="1">Uncharacterized protein</fullName>
    </submittedName>
</protein>
<dbReference type="AlphaFoldDB" id="A0A9D9DVV3"/>
<comment type="caution">
    <text evidence="1">The sequence shown here is derived from an EMBL/GenBank/DDBJ whole genome shotgun (WGS) entry which is preliminary data.</text>
</comment>
<dbReference type="EMBL" id="JADIMZ010000130">
    <property type="protein sequence ID" value="MBO8433366.1"/>
    <property type="molecule type" value="Genomic_DNA"/>
</dbReference>
<reference evidence="1" key="1">
    <citation type="submission" date="2020-10" db="EMBL/GenBank/DDBJ databases">
        <authorList>
            <person name="Gilroy R."/>
        </authorList>
    </citation>
    <scope>NUCLEOTIDE SEQUENCE</scope>
    <source>
        <strain evidence="1">2889</strain>
    </source>
</reference>
<dbReference type="Proteomes" id="UP000823612">
    <property type="component" value="Unassembled WGS sequence"/>
</dbReference>
<evidence type="ECO:0000313" key="1">
    <source>
        <dbReference type="EMBL" id="MBO8433366.1"/>
    </source>
</evidence>
<accession>A0A9D9DVV3</accession>
<name>A0A9D9DVV3_9BACT</name>
<organism evidence="1 2">
    <name type="scientific">Candidatus Pullibacteroides excrementavium</name>
    <dbReference type="NCBI Taxonomy" id="2840905"/>
    <lineage>
        <taxon>Bacteria</taxon>
        <taxon>Pseudomonadati</taxon>
        <taxon>Bacteroidota</taxon>
        <taxon>Bacteroidia</taxon>
        <taxon>Bacteroidales</taxon>
        <taxon>Candidatus Pullibacteroides</taxon>
    </lineage>
</organism>
<sequence>MEKIRIGNDITVSWKIERFGQDVNDFDLDNINLFWILPSGNRWRIEYYTKEACTLRFSLSAKEQALYGLGVYGLLLVGNAGKEGMWTVDCCEAFRLVSHSCHTGGKSAIGLDYIRLSSNINVPANGLSAYEIACKHGFEGSEKEWLESLKGGEWRWSEWWPDEVKKTNSNV</sequence>